<accession>A0A1L9S6T3</accession>
<feature type="region of interest" description="Disordered" evidence="1">
    <location>
        <begin position="68"/>
        <end position="103"/>
    </location>
</feature>
<keyword evidence="3" id="KW-1185">Reference proteome</keyword>
<dbReference type="AlphaFoldDB" id="A0A1L9S6T3"/>
<evidence type="ECO:0000313" key="3">
    <source>
        <dbReference type="Proteomes" id="UP000184188"/>
    </source>
</evidence>
<dbReference type="VEuPathDB" id="FungiDB:ASPZODRAFT_20115"/>
<dbReference type="RefSeq" id="XP_022577348.1">
    <property type="nucleotide sequence ID" value="XM_022727533.1"/>
</dbReference>
<protein>
    <submittedName>
        <fullName evidence="2">Uncharacterized protein</fullName>
    </submittedName>
</protein>
<proteinExistence type="predicted"/>
<dbReference type="Proteomes" id="UP000184188">
    <property type="component" value="Unassembled WGS sequence"/>
</dbReference>
<reference evidence="3" key="1">
    <citation type="journal article" date="2017" name="Genome Biol.">
        <title>Comparative genomics reveals high biological diversity and specific adaptations in the industrially and medically important fungal genus Aspergillus.</title>
        <authorList>
            <person name="de Vries R.P."/>
            <person name="Riley R."/>
            <person name="Wiebenga A."/>
            <person name="Aguilar-Osorio G."/>
            <person name="Amillis S."/>
            <person name="Uchima C.A."/>
            <person name="Anderluh G."/>
            <person name="Asadollahi M."/>
            <person name="Askin M."/>
            <person name="Barry K."/>
            <person name="Battaglia E."/>
            <person name="Bayram O."/>
            <person name="Benocci T."/>
            <person name="Braus-Stromeyer S.A."/>
            <person name="Caldana C."/>
            <person name="Canovas D."/>
            <person name="Cerqueira G.C."/>
            <person name="Chen F."/>
            <person name="Chen W."/>
            <person name="Choi C."/>
            <person name="Clum A."/>
            <person name="Dos Santos R.A."/>
            <person name="Damasio A.R."/>
            <person name="Diallinas G."/>
            <person name="Emri T."/>
            <person name="Fekete E."/>
            <person name="Flipphi M."/>
            <person name="Freyberg S."/>
            <person name="Gallo A."/>
            <person name="Gournas C."/>
            <person name="Habgood R."/>
            <person name="Hainaut M."/>
            <person name="Harispe M.L."/>
            <person name="Henrissat B."/>
            <person name="Hilden K.S."/>
            <person name="Hope R."/>
            <person name="Hossain A."/>
            <person name="Karabika E."/>
            <person name="Karaffa L."/>
            <person name="Karanyi Z."/>
            <person name="Krasevec N."/>
            <person name="Kuo A."/>
            <person name="Kusch H."/>
            <person name="LaButti K."/>
            <person name="Lagendijk E.L."/>
            <person name="Lapidus A."/>
            <person name="Levasseur A."/>
            <person name="Lindquist E."/>
            <person name="Lipzen A."/>
            <person name="Logrieco A.F."/>
            <person name="MacCabe A."/>
            <person name="Maekelae M.R."/>
            <person name="Malavazi I."/>
            <person name="Melin P."/>
            <person name="Meyer V."/>
            <person name="Mielnichuk N."/>
            <person name="Miskei M."/>
            <person name="Molnar A.P."/>
            <person name="Mule G."/>
            <person name="Ngan C.Y."/>
            <person name="Orejas M."/>
            <person name="Orosz E."/>
            <person name="Ouedraogo J.P."/>
            <person name="Overkamp K.M."/>
            <person name="Park H.-S."/>
            <person name="Perrone G."/>
            <person name="Piumi F."/>
            <person name="Punt P.J."/>
            <person name="Ram A.F."/>
            <person name="Ramon A."/>
            <person name="Rauscher S."/>
            <person name="Record E."/>
            <person name="Riano-Pachon D.M."/>
            <person name="Robert V."/>
            <person name="Roehrig J."/>
            <person name="Ruller R."/>
            <person name="Salamov A."/>
            <person name="Salih N.S."/>
            <person name="Samson R.A."/>
            <person name="Sandor E."/>
            <person name="Sanguinetti M."/>
            <person name="Schuetze T."/>
            <person name="Sepcic K."/>
            <person name="Shelest E."/>
            <person name="Sherlock G."/>
            <person name="Sophianopoulou V."/>
            <person name="Squina F.M."/>
            <person name="Sun H."/>
            <person name="Susca A."/>
            <person name="Todd R.B."/>
            <person name="Tsang A."/>
            <person name="Unkles S.E."/>
            <person name="van de Wiele N."/>
            <person name="van Rossen-Uffink D."/>
            <person name="Oliveira J.V."/>
            <person name="Vesth T.C."/>
            <person name="Visser J."/>
            <person name="Yu J.-H."/>
            <person name="Zhou M."/>
            <person name="Andersen M.R."/>
            <person name="Archer D.B."/>
            <person name="Baker S.E."/>
            <person name="Benoit I."/>
            <person name="Brakhage A.A."/>
            <person name="Braus G.H."/>
            <person name="Fischer R."/>
            <person name="Frisvad J.C."/>
            <person name="Goldman G.H."/>
            <person name="Houbraken J."/>
            <person name="Oakley B."/>
            <person name="Pocsi I."/>
            <person name="Scazzocchio C."/>
            <person name="Seiboth B."/>
            <person name="vanKuyk P.A."/>
            <person name="Wortman J."/>
            <person name="Dyer P.S."/>
            <person name="Grigoriev I.V."/>
        </authorList>
    </citation>
    <scope>NUCLEOTIDE SEQUENCE [LARGE SCALE GENOMIC DNA]</scope>
    <source>
        <strain evidence="3">CBS 506.65</strain>
    </source>
</reference>
<evidence type="ECO:0000256" key="1">
    <source>
        <dbReference type="SAM" id="MobiDB-lite"/>
    </source>
</evidence>
<feature type="compositionally biased region" description="Basic and acidic residues" evidence="1">
    <location>
        <begin position="68"/>
        <end position="78"/>
    </location>
</feature>
<evidence type="ECO:0000313" key="2">
    <source>
        <dbReference type="EMBL" id="OJJ42838.1"/>
    </source>
</evidence>
<dbReference type="GeneID" id="34613997"/>
<sequence>MRLIGSSPLKHEAARRCALPIVSCSVVPSGPSATETAAWRQRMPASQASFQPQCTHGLFLEAWRDDRSVGGEPPREGGGEADFDLRFSSLPRPSDGGPPPPGRYLASASASAGAFCTALSFSLVVFHLQFQFPLRRACLWLKSVFTELPLCCYPKQRPIAPAAIHVLRLLHHHA</sequence>
<organism evidence="2 3">
    <name type="scientific">Penicilliopsis zonata CBS 506.65</name>
    <dbReference type="NCBI Taxonomy" id="1073090"/>
    <lineage>
        <taxon>Eukaryota</taxon>
        <taxon>Fungi</taxon>
        <taxon>Dikarya</taxon>
        <taxon>Ascomycota</taxon>
        <taxon>Pezizomycotina</taxon>
        <taxon>Eurotiomycetes</taxon>
        <taxon>Eurotiomycetidae</taxon>
        <taxon>Eurotiales</taxon>
        <taxon>Aspergillaceae</taxon>
        <taxon>Penicilliopsis</taxon>
    </lineage>
</organism>
<dbReference type="EMBL" id="KV878356">
    <property type="protein sequence ID" value="OJJ42838.1"/>
    <property type="molecule type" value="Genomic_DNA"/>
</dbReference>
<name>A0A1L9S6T3_9EURO</name>
<gene>
    <name evidence="2" type="ORF">ASPZODRAFT_20115</name>
</gene>